<protein>
    <submittedName>
        <fullName evidence="1">Uncharacterized protein</fullName>
    </submittedName>
</protein>
<gene>
    <name evidence="1" type="ORF">PYW08_010557</name>
</gene>
<evidence type="ECO:0000313" key="2">
    <source>
        <dbReference type="Proteomes" id="UP001231649"/>
    </source>
</evidence>
<dbReference type="Proteomes" id="UP001231649">
    <property type="component" value="Chromosome 26"/>
</dbReference>
<comment type="caution">
    <text evidence="1">The sequence shown here is derived from an EMBL/GenBank/DDBJ whole genome shotgun (WGS) entry which is preliminary data.</text>
</comment>
<name>A0ACC2Q6R4_9NEOP</name>
<accession>A0ACC2Q6R4</accession>
<keyword evidence="2" id="KW-1185">Reference proteome</keyword>
<evidence type="ECO:0000313" key="1">
    <source>
        <dbReference type="EMBL" id="KAJ8708191.1"/>
    </source>
</evidence>
<reference evidence="1" key="1">
    <citation type="submission" date="2023-03" db="EMBL/GenBank/DDBJ databases">
        <title>Chromosome-level genomes of two armyworms, Mythimna separata and Mythimna loreyi, provide insights into the biosynthesis and reception of sex pheromones.</title>
        <authorList>
            <person name="Zhao H."/>
        </authorList>
    </citation>
    <scope>NUCLEOTIDE SEQUENCE</scope>
    <source>
        <strain evidence="1">BeijingLab</strain>
    </source>
</reference>
<organism evidence="1 2">
    <name type="scientific">Mythimna loreyi</name>
    <dbReference type="NCBI Taxonomy" id="667449"/>
    <lineage>
        <taxon>Eukaryota</taxon>
        <taxon>Metazoa</taxon>
        <taxon>Ecdysozoa</taxon>
        <taxon>Arthropoda</taxon>
        <taxon>Hexapoda</taxon>
        <taxon>Insecta</taxon>
        <taxon>Pterygota</taxon>
        <taxon>Neoptera</taxon>
        <taxon>Endopterygota</taxon>
        <taxon>Lepidoptera</taxon>
        <taxon>Glossata</taxon>
        <taxon>Ditrysia</taxon>
        <taxon>Noctuoidea</taxon>
        <taxon>Noctuidae</taxon>
        <taxon>Noctuinae</taxon>
        <taxon>Hadenini</taxon>
        <taxon>Mythimna</taxon>
    </lineage>
</organism>
<dbReference type="EMBL" id="CM056802">
    <property type="protein sequence ID" value="KAJ8708191.1"/>
    <property type="molecule type" value="Genomic_DNA"/>
</dbReference>
<sequence>MSSLQHTPPPAKATNIKITVPKSLSDMDIPQTLCSDNTSINTSKRYNKRRLQSPPAPPSPDSKPVDSDSDLRTLLESWKKEHDEHVNKLYAQQSSMLDKLVAEIADLKLQNSSIQTVNLEIKGSMEYINTSFEDMRQQIDTLRKENRAYKNCINELENKIQDLQQSTRSSCVVFRNIPTKENETISDLSTIVEKVSTAVNMPLSKLEIRDVYRLPGKKGAAGPIITEFQTVHTKNQLITNVRNYNKKQPKGDTLNTHNIGFTGNQQPIYVAEHLPSSMRKLFFRAREFAKNQNYMFCWIKHGNIFLRKETGAQQILIKSERCLTNLVTNLLTQ</sequence>
<proteinExistence type="predicted"/>